<dbReference type="KEGG" id="aalt:CC77DRAFT_168736"/>
<feature type="transmembrane region" description="Helical" evidence="1">
    <location>
        <begin position="45"/>
        <end position="67"/>
    </location>
</feature>
<gene>
    <name evidence="2" type="ORF">CC77DRAFT_168736</name>
</gene>
<reference evidence="2 3" key="1">
    <citation type="submission" date="2016-05" db="EMBL/GenBank/DDBJ databases">
        <title>Comparative analysis of secretome profiles of manganese(II)-oxidizing ascomycete fungi.</title>
        <authorList>
            <consortium name="DOE Joint Genome Institute"/>
            <person name="Zeiner C.A."/>
            <person name="Purvine S.O."/>
            <person name="Zink E.M."/>
            <person name="Wu S."/>
            <person name="Pasa-Tolic L."/>
            <person name="Chaput D.L."/>
            <person name="Haridas S."/>
            <person name="Grigoriev I.V."/>
            <person name="Santelli C.M."/>
            <person name="Hansel C.M."/>
        </authorList>
    </citation>
    <scope>NUCLEOTIDE SEQUENCE [LARGE SCALE GENOMIC DNA]</scope>
    <source>
        <strain evidence="2 3">SRC1lrK2f</strain>
    </source>
</reference>
<evidence type="ECO:0000313" key="2">
    <source>
        <dbReference type="EMBL" id="OAG19519.1"/>
    </source>
</evidence>
<name>A0A177DL00_ALTAL</name>
<proteinExistence type="predicted"/>
<dbReference type="EMBL" id="KV441481">
    <property type="protein sequence ID" value="OAG19519.1"/>
    <property type="molecule type" value="Genomic_DNA"/>
</dbReference>
<evidence type="ECO:0000313" key="3">
    <source>
        <dbReference type="Proteomes" id="UP000077248"/>
    </source>
</evidence>
<keyword evidence="1" id="KW-1133">Transmembrane helix</keyword>
<dbReference type="VEuPathDB" id="FungiDB:CC77DRAFT_168736"/>
<protein>
    <submittedName>
        <fullName evidence="2">Uncharacterized protein</fullName>
    </submittedName>
</protein>
<dbReference type="RefSeq" id="XP_018384940.1">
    <property type="nucleotide sequence ID" value="XM_018530420.1"/>
</dbReference>
<sequence length="149" mass="16506">MAMLPTIAGSTVRMPSLNRRTAQIITTSLVNSDADNSRSLSTPTAIGIGVAIGIVGTIFILTIVLLLHRAWRLRRPQPARRYRQAKLWKGFEPVTPSAARTTFVGARMTNIYLTELPTPVTPAFLMSPPLQRDQEHGYENMGRRHSEPA</sequence>
<dbReference type="AlphaFoldDB" id="A0A177DL00"/>
<keyword evidence="3" id="KW-1185">Reference proteome</keyword>
<organism evidence="2 3">
    <name type="scientific">Alternaria alternata</name>
    <name type="common">Alternaria rot fungus</name>
    <name type="synonym">Torula alternata</name>
    <dbReference type="NCBI Taxonomy" id="5599"/>
    <lineage>
        <taxon>Eukaryota</taxon>
        <taxon>Fungi</taxon>
        <taxon>Dikarya</taxon>
        <taxon>Ascomycota</taxon>
        <taxon>Pezizomycotina</taxon>
        <taxon>Dothideomycetes</taxon>
        <taxon>Pleosporomycetidae</taxon>
        <taxon>Pleosporales</taxon>
        <taxon>Pleosporineae</taxon>
        <taxon>Pleosporaceae</taxon>
        <taxon>Alternaria</taxon>
        <taxon>Alternaria sect. Alternaria</taxon>
        <taxon>Alternaria alternata complex</taxon>
    </lineage>
</organism>
<accession>A0A177DL00</accession>
<keyword evidence="1" id="KW-0812">Transmembrane</keyword>
<evidence type="ECO:0000256" key="1">
    <source>
        <dbReference type="SAM" id="Phobius"/>
    </source>
</evidence>
<dbReference type="Proteomes" id="UP000077248">
    <property type="component" value="Unassembled WGS sequence"/>
</dbReference>
<dbReference type="GeneID" id="29116014"/>
<keyword evidence="1" id="KW-0472">Membrane</keyword>